<evidence type="ECO:0000256" key="3">
    <source>
        <dbReference type="ARBA" id="ARBA00022989"/>
    </source>
</evidence>
<evidence type="ECO:0000256" key="4">
    <source>
        <dbReference type="ARBA" id="ARBA00023136"/>
    </source>
</evidence>
<organism evidence="7 8">
    <name type="scientific">Drosophila hydei</name>
    <name type="common">Fruit fly</name>
    <dbReference type="NCBI Taxonomy" id="7224"/>
    <lineage>
        <taxon>Eukaryota</taxon>
        <taxon>Metazoa</taxon>
        <taxon>Ecdysozoa</taxon>
        <taxon>Arthropoda</taxon>
        <taxon>Hexapoda</taxon>
        <taxon>Insecta</taxon>
        <taxon>Pterygota</taxon>
        <taxon>Neoptera</taxon>
        <taxon>Endopterygota</taxon>
        <taxon>Diptera</taxon>
        <taxon>Brachycera</taxon>
        <taxon>Muscomorpha</taxon>
        <taxon>Ephydroidea</taxon>
        <taxon>Drosophilidae</taxon>
        <taxon>Drosophila</taxon>
    </lineage>
</organism>
<dbReference type="GeneID" id="111595118"/>
<feature type="transmembrane region" description="Helical" evidence="5">
    <location>
        <begin position="66"/>
        <end position="85"/>
    </location>
</feature>
<dbReference type="GO" id="GO:0000064">
    <property type="term" value="F:L-ornithine transmembrane transporter activity"/>
    <property type="evidence" value="ECO:0007669"/>
    <property type="project" value="TreeGrafter"/>
</dbReference>
<name>A0A6J1LIR2_DROHY</name>
<dbReference type="PIRSF" id="PIRSF006060">
    <property type="entry name" value="AA_transporter"/>
    <property type="match status" value="1"/>
</dbReference>
<dbReference type="Pfam" id="PF13906">
    <property type="entry name" value="AA_permease_C"/>
    <property type="match status" value="1"/>
</dbReference>
<evidence type="ECO:0000256" key="5">
    <source>
        <dbReference type="SAM" id="Phobius"/>
    </source>
</evidence>
<evidence type="ECO:0000313" key="8">
    <source>
        <dbReference type="RefSeq" id="XP_023164455.2"/>
    </source>
</evidence>
<evidence type="ECO:0000259" key="6">
    <source>
        <dbReference type="Pfam" id="PF13906"/>
    </source>
</evidence>
<evidence type="ECO:0000256" key="2">
    <source>
        <dbReference type="ARBA" id="ARBA00022692"/>
    </source>
</evidence>
<proteinExistence type="predicted"/>
<feature type="transmembrane region" description="Helical" evidence="5">
    <location>
        <begin position="322"/>
        <end position="344"/>
    </location>
</feature>
<feature type="transmembrane region" description="Helical" evidence="5">
    <location>
        <begin position="504"/>
        <end position="525"/>
    </location>
</feature>
<feature type="transmembrane region" description="Helical" evidence="5">
    <location>
        <begin position="97"/>
        <end position="115"/>
    </location>
</feature>
<gene>
    <name evidence="8" type="primary">LOC111595118</name>
</gene>
<accession>A0A6J1LIR2</accession>
<feature type="transmembrane region" description="Helical" evidence="5">
    <location>
        <begin position="34"/>
        <end position="54"/>
    </location>
</feature>
<feature type="transmembrane region" description="Helical" evidence="5">
    <location>
        <begin position="278"/>
        <end position="302"/>
    </location>
</feature>
<protein>
    <submittedName>
        <fullName evidence="8">Cationic amino acid transporter 2 isoform X2</fullName>
    </submittedName>
</protein>
<sequence>MVQQYSAWKILTRRKHLAIDGTEGESKLNRILGLWDLTALGVGSTLGAGVYVLAGQIAKEQAGPSVMISFAIAALASLLAGICYAEFGARVPKAGSAYVYSYVCIGEFAAFVIGWNLILEYVVGTASVCRGISLYLDTLLNDTLKQTFAEVAPMNVSFLGSYFDFLAFGLVVVFGVALAFGVETSALANNFVTCVNLFILSFVIIAGATKADFSNWTVDASTPVANTTSIGEGGFFPFGFEGTLRGAATCFFGFVGFDCIATTGEEVRHPSKNIPRSILLSLLIIFLCYFGVSTVLTLMLPYYVQDVNAPLPYAFEYIGWPVAKWIVTIGGLVGLLASLFGALFPLPRVMYSMAQDGILFRFLGKISPRFQVPVTGSIVAALFTALIAGLFDLAQLVSLLSIGTLLAYSVVAVSITTLRYMEYCEADEQLSPAVSEASSLTTHSVRFTWGSICTQLFNVHRVPEPNRYSTRIVGVLTALFCLLSAGLGVLLMQAYPAIRSQKPWALTLLILLTLLIVIVLLLTCLQPREARGRLFRVPFVPVVPAISIFINIYLMLQLDGWTWIRFGVWMIVGLSIYFLYGLPNSYREMRRQRAGWQKLKYSEQF</sequence>
<dbReference type="PANTHER" id="PTHR43243">
    <property type="entry name" value="INNER MEMBRANE TRANSPORTER YGJI-RELATED"/>
    <property type="match status" value="1"/>
</dbReference>
<dbReference type="GO" id="GO:0015189">
    <property type="term" value="F:L-lysine transmembrane transporter activity"/>
    <property type="evidence" value="ECO:0007669"/>
    <property type="project" value="TreeGrafter"/>
</dbReference>
<evidence type="ECO:0000256" key="1">
    <source>
        <dbReference type="ARBA" id="ARBA00004141"/>
    </source>
</evidence>
<dbReference type="Gene3D" id="1.20.1740.10">
    <property type="entry name" value="Amino acid/polyamine transporter I"/>
    <property type="match status" value="1"/>
</dbReference>
<dbReference type="AlphaFoldDB" id="A0A6J1LIR2"/>
<feature type="transmembrane region" description="Helical" evidence="5">
    <location>
        <begin position="537"/>
        <end position="556"/>
    </location>
</feature>
<dbReference type="InterPro" id="IPR029485">
    <property type="entry name" value="CAT_C"/>
</dbReference>
<dbReference type="GO" id="GO:0005886">
    <property type="term" value="C:plasma membrane"/>
    <property type="evidence" value="ECO:0007669"/>
    <property type="project" value="TreeGrafter"/>
</dbReference>
<dbReference type="FunFam" id="1.20.1740.10:FF:000010">
    <property type="entry name" value="probable cationic amino acid transporter"/>
    <property type="match status" value="1"/>
</dbReference>
<dbReference type="RefSeq" id="XP_023164455.2">
    <property type="nucleotide sequence ID" value="XM_023308687.2"/>
</dbReference>
<dbReference type="PANTHER" id="PTHR43243:SF105">
    <property type="entry name" value="CATIONIC AMINO ACID TRANSPORTER C-TERMINAL DOMAIN-CONTAINING PROTEIN"/>
    <property type="match status" value="1"/>
</dbReference>
<keyword evidence="7" id="KW-1185">Reference proteome</keyword>
<dbReference type="Pfam" id="PF13520">
    <property type="entry name" value="AA_permease_2"/>
    <property type="match status" value="1"/>
</dbReference>
<feature type="domain" description="Cationic amino acid transporter C-terminal" evidence="6">
    <location>
        <begin position="535"/>
        <end position="584"/>
    </location>
</feature>
<feature type="transmembrane region" description="Helical" evidence="5">
    <location>
        <begin position="397"/>
        <end position="418"/>
    </location>
</feature>
<feature type="transmembrane region" description="Helical" evidence="5">
    <location>
        <begin position="161"/>
        <end position="182"/>
    </location>
</feature>
<dbReference type="OMA" id="FSMLKIM"/>
<dbReference type="Proteomes" id="UP000504633">
    <property type="component" value="Unplaced"/>
</dbReference>
<evidence type="ECO:0000313" key="7">
    <source>
        <dbReference type="Proteomes" id="UP000504633"/>
    </source>
</evidence>
<reference evidence="8" key="1">
    <citation type="submission" date="2025-08" db="UniProtKB">
        <authorList>
            <consortium name="RefSeq"/>
        </authorList>
    </citation>
    <scope>IDENTIFICATION</scope>
    <source>
        <strain evidence="8">15085-1641.00</strain>
        <tissue evidence="8">Whole body</tissue>
    </source>
</reference>
<keyword evidence="3 5" id="KW-1133">Transmembrane helix</keyword>
<keyword evidence="2 5" id="KW-0812">Transmembrane</keyword>
<dbReference type="GO" id="GO:0061459">
    <property type="term" value="F:L-arginine transmembrane transporter activity"/>
    <property type="evidence" value="ECO:0007669"/>
    <property type="project" value="TreeGrafter"/>
</dbReference>
<dbReference type="InterPro" id="IPR002293">
    <property type="entry name" value="AA/rel_permease1"/>
</dbReference>
<keyword evidence="4 5" id="KW-0472">Membrane</keyword>
<feature type="transmembrane region" description="Helical" evidence="5">
    <location>
        <begin position="472"/>
        <end position="492"/>
    </location>
</feature>
<feature type="transmembrane region" description="Helical" evidence="5">
    <location>
        <begin position="370"/>
        <end position="391"/>
    </location>
</feature>
<feature type="transmembrane region" description="Helical" evidence="5">
    <location>
        <begin position="188"/>
        <end position="208"/>
    </location>
</feature>
<feature type="transmembrane region" description="Helical" evidence="5">
    <location>
        <begin position="562"/>
        <end position="582"/>
    </location>
</feature>
<dbReference type="GO" id="GO:0097638">
    <property type="term" value="P:L-arginine import across plasma membrane"/>
    <property type="evidence" value="ECO:0007669"/>
    <property type="project" value="TreeGrafter"/>
</dbReference>
<dbReference type="OrthoDB" id="3900342at2759"/>
<comment type="subcellular location">
    <subcellularLocation>
        <location evidence="1">Membrane</location>
        <topology evidence="1">Multi-pass membrane protein</topology>
    </subcellularLocation>
</comment>